<dbReference type="InParanoid" id="A9A5L2"/>
<evidence type="ECO:0000313" key="2">
    <source>
        <dbReference type="Proteomes" id="UP000000792"/>
    </source>
</evidence>
<organism evidence="1 2">
    <name type="scientific">Nitrosopumilus maritimus (strain SCM1)</name>
    <dbReference type="NCBI Taxonomy" id="436308"/>
    <lineage>
        <taxon>Archaea</taxon>
        <taxon>Nitrososphaerota</taxon>
        <taxon>Nitrososphaeria</taxon>
        <taxon>Nitrosopumilales</taxon>
        <taxon>Nitrosopumilaceae</taxon>
        <taxon>Nitrosopumilus</taxon>
    </lineage>
</organism>
<dbReference type="RefSeq" id="WP_012215210.1">
    <property type="nucleotide sequence ID" value="NC_010085.1"/>
</dbReference>
<name>A9A5L2_NITMS</name>
<dbReference type="HOGENOM" id="CLU_127468_0_0_2"/>
<dbReference type="EnsemblBacteria" id="ABX12723">
    <property type="protein sequence ID" value="ABX12723"/>
    <property type="gene ID" value="Nmar_0827"/>
</dbReference>
<keyword evidence="2" id="KW-1185">Reference proteome</keyword>
<dbReference type="EMBL" id="CP000866">
    <property type="protein sequence ID" value="ABX12723.1"/>
    <property type="molecule type" value="Genomic_DNA"/>
</dbReference>
<dbReference type="KEGG" id="nmr:Nmar_0827"/>
<dbReference type="OrthoDB" id="12086at2157"/>
<reference evidence="1 2" key="1">
    <citation type="journal article" date="2010" name="Proc. Natl. Acad. Sci. U.S.A.">
        <title>Nitrosopumilus maritimus genome reveals unique mechanisms for nitrification and autotrophy in globally distributed marine crenarchaea.</title>
        <authorList>
            <person name="Walker C.B."/>
            <person name="de la Torre J.R."/>
            <person name="Klotz M.G."/>
            <person name="Urakawa H."/>
            <person name="Pinel N."/>
            <person name="Arp D.J."/>
            <person name="Brochier-Armanet C."/>
            <person name="Chain P.S."/>
            <person name="Chan P.P."/>
            <person name="Gollabgir A."/>
            <person name="Hemp J."/>
            <person name="Hugler M."/>
            <person name="Karr E.A."/>
            <person name="Konneke M."/>
            <person name="Shin M."/>
            <person name="Lawton T.J."/>
            <person name="Lowe T."/>
            <person name="Martens-Habbena W."/>
            <person name="Sayavedra-Soto L.A."/>
            <person name="Lang D."/>
            <person name="Sievert S.M."/>
            <person name="Rosenzweig A.C."/>
            <person name="Manning G."/>
            <person name="Stahl D.A."/>
        </authorList>
    </citation>
    <scope>NUCLEOTIDE SEQUENCE [LARGE SCALE GENOMIC DNA]</scope>
    <source>
        <strain evidence="1 2">SCM1</strain>
    </source>
</reference>
<dbReference type="GeneID" id="5774016"/>
<evidence type="ECO:0000313" key="1">
    <source>
        <dbReference type="EMBL" id="ABX12723.1"/>
    </source>
</evidence>
<dbReference type="AlphaFoldDB" id="A9A5L2"/>
<dbReference type="Proteomes" id="UP000000792">
    <property type="component" value="Chromosome"/>
</dbReference>
<gene>
    <name evidence="1" type="ordered locus">Nmar_0827</name>
</gene>
<accession>A9A5L2</accession>
<dbReference type="STRING" id="436308.Nmar_0827"/>
<proteinExistence type="predicted"/>
<protein>
    <submittedName>
        <fullName evidence="1">Uncharacterized protein</fullName>
    </submittedName>
</protein>
<sequence length="182" mass="20872">MDEEANPIKDYLFDYIKNSQTIPQLISQKKFDVVIDEIIENCYDKIIAMDEKDMAVGILATGILHYLLTNALLNSQRKIDYQGIELDIVVPDIKTLEKDPKMTLLICIPKSSDKQVIEEKITQLEKIQPNKENIWVVLSEDMSLDTKSFVLSKERSTFSKIIFEIAQFSNVGGANKFKILRI</sequence>
<dbReference type="eggNOG" id="arCOG08721">
    <property type="taxonomic scope" value="Archaea"/>
</dbReference>